<protein>
    <recommendedName>
        <fullName evidence="2">Anti-sigma factor antagonist</fullName>
    </recommendedName>
</protein>
<comment type="caution">
    <text evidence="4">The sequence shown here is derived from an EMBL/GenBank/DDBJ whole genome shotgun (WGS) entry which is preliminary data.</text>
</comment>
<gene>
    <name evidence="4" type="ORF">FHS89_003093</name>
</gene>
<accession>A0A840WPT2</accession>
<dbReference type="GO" id="GO:0043856">
    <property type="term" value="F:anti-sigma factor antagonist activity"/>
    <property type="evidence" value="ECO:0007669"/>
    <property type="project" value="InterPro"/>
</dbReference>
<dbReference type="InterPro" id="IPR002645">
    <property type="entry name" value="STAS_dom"/>
</dbReference>
<dbReference type="Gene3D" id="3.30.750.24">
    <property type="entry name" value="STAS domain"/>
    <property type="match status" value="1"/>
</dbReference>
<evidence type="ECO:0000313" key="5">
    <source>
        <dbReference type="Proteomes" id="UP000553766"/>
    </source>
</evidence>
<feature type="domain" description="STAS" evidence="3">
    <location>
        <begin position="21"/>
        <end position="110"/>
    </location>
</feature>
<evidence type="ECO:0000259" key="3">
    <source>
        <dbReference type="PROSITE" id="PS50801"/>
    </source>
</evidence>
<comment type="similarity">
    <text evidence="1 2">Belongs to the anti-sigma-factor antagonist family.</text>
</comment>
<evidence type="ECO:0000256" key="1">
    <source>
        <dbReference type="ARBA" id="ARBA00009013"/>
    </source>
</evidence>
<dbReference type="PROSITE" id="PS50801">
    <property type="entry name" value="STAS"/>
    <property type="match status" value="1"/>
</dbReference>
<dbReference type="PANTHER" id="PTHR33495:SF2">
    <property type="entry name" value="ANTI-SIGMA FACTOR ANTAGONIST TM_1081-RELATED"/>
    <property type="match status" value="1"/>
</dbReference>
<dbReference type="InterPro" id="IPR036513">
    <property type="entry name" value="STAS_dom_sf"/>
</dbReference>
<dbReference type="EMBL" id="JACIJS010000012">
    <property type="protein sequence ID" value="MBB5517049.1"/>
    <property type="molecule type" value="Genomic_DNA"/>
</dbReference>
<dbReference type="RefSeq" id="WP_184013007.1">
    <property type="nucleotide sequence ID" value="NZ_JACIJS010000012.1"/>
</dbReference>
<sequence length="114" mass="12148">MIKITQMENGITTVRPGVERLVASNAKTFKDELIELVGSGSALIVLDFDGVSFVDSSGLGALVGVLKRIGNRGELVVSGLNADVAQLFRICRMDRVFKSYSSADAAVQAMGDRL</sequence>
<dbReference type="AlphaFoldDB" id="A0A840WPT2"/>
<dbReference type="PANTHER" id="PTHR33495">
    <property type="entry name" value="ANTI-SIGMA FACTOR ANTAGONIST TM_1081-RELATED-RELATED"/>
    <property type="match status" value="1"/>
</dbReference>
<dbReference type="Pfam" id="PF01740">
    <property type="entry name" value="STAS"/>
    <property type="match status" value="1"/>
</dbReference>
<dbReference type="SUPFAM" id="SSF52091">
    <property type="entry name" value="SpoIIaa-like"/>
    <property type="match status" value="1"/>
</dbReference>
<dbReference type="CDD" id="cd07043">
    <property type="entry name" value="STAS_anti-anti-sigma_factors"/>
    <property type="match status" value="1"/>
</dbReference>
<dbReference type="NCBIfam" id="TIGR00377">
    <property type="entry name" value="ant_ant_sig"/>
    <property type="match status" value="1"/>
</dbReference>
<reference evidence="4 5" key="1">
    <citation type="submission" date="2020-08" db="EMBL/GenBank/DDBJ databases">
        <title>Genomic Encyclopedia of Type Strains, Phase IV (KMG-IV): sequencing the most valuable type-strain genomes for metagenomic binning, comparative biology and taxonomic classification.</title>
        <authorList>
            <person name="Goeker M."/>
        </authorList>
    </citation>
    <scope>NUCLEOTIDE SEQUENCE [LARGE SCALE GENOMIC DNA]</scope>
    <source>
        <strain evidence="4 5">DSM 103377</strain>
    </source>
</reference>
<evidence type="ECO:0000256" key="2">
    <source>
        <dbReference type="RuleBase" id="RU003749"/>
    </source>
</evidence>
<dbReference type="Proteomes" id="UP000553766">
    <property type="component" value="Unassembled WGS sequence"/>
</dbReference>
<dbReference type="InterPro" id="IPR003658">
    <property type="entry name" value="Anti-sigma_ant"/>
</dbReference>
<proteinExistence type="inferred from homology"/>
<evidence type="ECO:0000313" key="4">
    <source>
        <dbReference type="EMBL" id="MBB5517049.1"/>
    </source>
</evidence>
<name>A0A840WPT2_9RHOB</name>
<keyword evidence="5" id="KW-1185">Reference proteome</keyword>
<organism evidence="4 5">
    <name type="scientific">Rubricella aquisinus</name>
    <dbReference type="NCBI Taxonomy" id="2028108"/>
    <lineage>
        <taxon>Bacteria</taxon>
        <taxon>Pseudomonadati</taxon>
        <taxon>Pseudomonadota</taxon>
        <taxon>Alphaproteobacteria</taxon>
        <taxon>Rhodobacterales</taxon>
        <taxon>Paracoccaceae</taxon>
        <taxon>Rubricella</taxon>
    </lineage>
</organism>